<sequence length="230" mass="24438">MRKLMLLGLCFTALAFAAPRYPAYPEQVQVRFENLSWVGAQTLLPRVVNGQMLAPPTEACDLLGLNCTLNDANLSVNGQTVPVVRLYTERIPMVALAPLVRLAGQSIGWNQAAKVATISGGTGSKGWRAVSAMFKTAPEANIYLGPLRSSRAAPKTGQPAVQQIIFADLPLGEVTMFSKTPNALTVVGSLNPSTPDNPNGPQPCHADNPKVCELPVPRAALWVLALATAK</sequence>
<keyword evidence="1" id="KW-0732">Signal</keyword>
<name>A0ABP9VFK2_9DEIO</name>
<feature type="signal peptide" evidence="1">
    <location>
        <begin position="1"/>
        <end position="17"/>
    </location>
</feature>
<evidence type="ECO:0008006" key="4">
    <source>
        <dbReference type="Google" id="ProtNLM"/>
    </source>
</evidence>
<comment type="caution">
    <text evidence="2">The sequence shown here is derived from an EMBL/GenBank/DDBJ whole genome shotgun (WGS) entry which is preliminary data.</text>
</comment>
<keyword evidence="3" id="KW-1185">Reference proteome</keyword>
<organism evidence="2 3">
    <name type="scientific">Deinococcus xinjiangensis</name>
    <dbReference type="NCBI Taxonomy" id="457454"/>
    <lineage>
        <taxon>Bacteria</taxon>
        <taxon>Thermotogati</taxon>
        <taxon>Deinococcota</taxon>
        <taxon>Deinococci</taxon>
        <taxon>Deinococcales</taxon>
        <taxon>Deinococcaceae</taxon>
        <taxon>Deinococcus</taxon>
    </lineage>
</organism>
<evidence type="ECO:0000256" key="1">
    <source>
        <dbReference type="SAM" id="SignalP"/>
    </source>
</evidence>
<accession>A0ABP9VFK2</accession>
<protein>
    <recommendedName>
        <fullName evidence="4">Copper amine oxidase-like N-terminal domain-containing protein</fullName>
    </recommendedName>
</protein>
<gene>
    <name evidence="2" type="ORF">Dxin01_03772</name>
</gene>
<feature type="chain" id="PRO_5045786530" description="Copper amine oxidase-like N-terminal domain-containing protein" evidence="1">
    <location>
        <begin position="18"/>
        <end position="230"/>
    </location>
</feature>
<dbReference type="RefSeq" id="WP_353543969.1">
    <property type="nucleotide sequence ID" value="NZ_BAABRN010000080.1"/>
</dbReference>
<dbReference type="Proteomes" id="UP001458946">
    <property type="component" value="Unassembled WGS sequence"/>
</dbReference>
<evidence type="ECO:0000313" key="3">
    <source>
        <dbReference type="Proteomes" id="UP001458946"/>
    </source>
</evidence>
<evidence type="ECO:0000313" key="2">
    <source>
        <dbReference type="EMBL" id="GAA5504004.1"/>
    </source>
</evidence>
<reference evidence="2 3" key="1">
    <citation type="submission" date="2024-02" db="EMBL/GenBank/DDBJ databases">
        <title>Deinococcus xinjiangensis NBRC 107630.</title>
        <authorList>
            <person name="Ichikawa N."/>
            <person name="Katano-Makiyama Y."/>
            <person name="Hidaka K."/>
        </authorList>
    </citation>
    <scope>NUCLEOTIDE SEQUENCE [LARGE SCALE GENOMIC DNA]</scope>
    <source>
        <strain evidence="2 3">NBRC 107630</strain>
    </source>
</reference>
<proteinExistence type="predicted"/>
<dbReference type="EMBL" id="BAABRN010000080">
    <property type="protein sequence ID" value="GAA5504004.1"/>
    <property type="molecule type" value="Genomic_DNA"/>
</dbReference>